<feature type="compositionally biased region" description="Basic and acidic residues" evidence="1">
    <location>
        <begin position="316"/>
        <end position="325"/>
    </location>
</feature>
<keyword evidence="2" id="KW-1133">Transmembrane helix</keyword>
<dbReference type="AlphaFoldDB" id="A0AAJ0MAW4"/>
<feature type="region of interest" description="Disordered" evidence="1">
    <location>
        <begin position="186"/>
        <end position="225"/>
    </location>
</feature>
<sequence>MSTVNIDQVLYARAKWRLKFLVPCWVVQVTILLCLMGIFAYRVAETVEHYDEANNNGQIPIVEIVWEATNVAFSTLALILTILEIAKTATEALTPFAMLCTHVLKLTLALAMLGLDVAVHVQGIDKDYSIVGLALDCGFLAVAIATLLYAVKKFRLILKYEEYHLTDNSHNPNSKLRDLELGKHNRNSLNLNSPTAYASKTQPASNRRSIIGSPRNSPTSPGLSKHEIDRHIGAELGTGVGRSPSLVGSGVVPQLRASQNANEMRRSKSWVTEIGVVGPDGEDDDDDDDGTATVRGSGEHERGRHGSIPTVIVSPTEERGGEDVRGLLYGEGGRGHDGSGYGYDGRK</sequence>
<organism evidence="3 4">
    <name type="scientific">Lasiosphaeria hispida</name>
    <dbReference type="NCBI Taxonomy" id="260671"/>
    <lineage>
        <taxon>Eukaryota</taxon>
        <taxon>Fungi</taxon>
        <taxon>Dikarya</taxon>
        <taxon>Ascomycota</taxon>
        <taxon>Pezizomycotina</taxon>
        <taxon>Sordariomycetes</taxon>
        <taxon>Sordariomycetidae</taxon>
        <taxon>Sordariales</taxon>
        <taxon>Lasiosphaeriaceae</taxon>
        <taxon>Lasiosphaeria</taxon>
    </lineage>
</organism>
<keyword evidence="4" id="KW-1185">Reference proteome</keyword>
<feature type="transmembrane region" description="Helical" evidence="2">
    <location>
        <begin position="130"/>
        <end position="151"/>
    </location>
</feature>
<feature type="region of interest" description="Disordered" evidence="1">
    <location>
        <begin position="258"/>
        <end position="347"/>
    </location>
</feature>
<evidence type="ECO:0000313" key="3">
    <source>
        <dbReference type="EMBL" id="KAK3346711.1"/>
    </source>
</evidence>
<feature type="transmembrane region" description="Helical" evidence="2">
    <location>
        <begin position="103"/>
        <end position="124"/>
    </location>
</feature>
<gene>
    <name evidence="3" type="ORF">B0T25DRAFT_286029</name>
</gene>
<feature type="compositionally biased region" description="Gly residues" evidence="1">
    <location>
        <begin position="338"/>
        <end position="347"/>
    </location>
</feature>
<evidence type="ECO:0000313" key="4">
    <source>
        <dbReference type="Proteomes" id="UP001275084"/>
    </source>
</evidence>
<feature type="transmembrane region" description="Helical" evidence="2">
    <location>
        <begin position="20"/>
        <end position="44"/>
    </location>
</feature>
<accession>A0AAJ0MAW4</accession>
<name>A0AAJ0MAW4_9PEZI</name>
<reference evidence="3" key="1">
    <citation type="journal article" date="2023" name="Mol. Phylogenet. Evol.">
        <title>Genome-scale phylogeny and comparative genomics of the fungal order Sordariales.</title>
        <authorList>
            <person name="Hensen N."/>
            <person name="Bonometti L."/>
            <person name="Westerberg I."/>
            <person name="Brannstrom I.O."/>
            <person name="Guillou S."/>
            <person name="Cros-Aarteil S."/>
            <person name="Calhoun S."/>
            <person name="Haridas S."/>
            <person name="Kuo A."/>
            <person name="Mondo S."/>
            <person name="Pangilinan J."/>
            <person name="Riley R."/>
            <person name="LaButti K."/>
            <person name="Andreopoulos B."/>
            <person name="Lipzen A."/>
            <person name="Chen C."/>
            <person name="Yan M."/>
            <person name="Daum C."/>
            <person name="Ng V."/>
            <person name="Clum A."/>
            <person name="Steindorff A."/>
            <person name="Ohm R.A."/>
            <person name="Martin F."/>
            <person name="Silar P."/>
            <person name="Natvig D.O."/>
            <person name="Lalanne C."/>
            <person name="Gautier V."/>
            <person name="Ament-Velasquez S.L."/>
            <person name="Kruys A."/>
            <person name="Hutchinson M.I."/>
            <person name="Powell A.J."/>
            <person name="Barry K."/>
            <person name="Miller A.N."/>
            <person name="Grigoriev I.V."/>
            <person name="Debuchy R."/>
            <person name="Gladieux P."/>
            <person name="Hiltunen Thoren M."/>
            <person name="Johannesson H."/>
        </authorList>
    </citation>
    <scope>NUCLEOTIDE SEQUENCE</scope>
    <source>
        <strain evidence="3">CBS 955.72</strain>
    </source>
</reference>
<proteinExistence type="predicted"/>
<comment type="caution">
    <text evidence="3">The sequence shown here is derived from an EMBL/GenBank/DDBJ whole genome shotgun (WGS) entry which is preliminary data.</text>
</comment>
<dbReference type="EMBL" id="JAUIQD010000006">
    <property type="protein sequence ID" value="KAK3346711.1"/>
    <property type="molecule type" value="Genomic_DNA"/>
</dbReference>
<feature type="transmembrane region" description="Helical" evidence="2">
    <location>
        <begin position="64"/>
        <end position="83"/>
    </location>
</feature>
<keyword evidence="2" id="KW-0812">Transmembrane</keyword>
<protein>
    <submittedName>
        <fullName evidence="3">Uncharacterized protein</fullName>
    </submittedName>
</protein>
<evidence type="ECO:0000256" key="2">
    <source>
        <dbReference type="SAM" id="Phobius"/>
    </source>
</evidence>
<keyword evidence="2" id="KW-0472">Membrane</keyword>
<dbReference type="Proteomes" id="UP001275084">
    <property type="component" value="Unassembled WGS sequence"/>
</dbReference>
<reference evidence="3" key="2">
    <citation type="submission" date="2023-06" db="EMBL/GenBank/DDBJ databases">
        <authorList>
            <consortium name="Lawrence Berkeley National Laboratory"/>
            <person name="Haridas S."/>
            <person name="Hensen N."/>
            <person name="Bonometti L."/>
            <person name="Westerberg I."/>
            <person name="Brannstrom I.O."/>
            <person name="Guillou S."/>
            <person name="Cros-Aarteil S."/>
            <person name="Calhoun S."/>
            <person name="Kuo A."/>
            <person name="Mondo S."/>
            <person name="Pangilinan J."/>
            <person name="Riley R."/>
            <person name="Labutti K."/>
            <person name="Andreopoulos B."/>
            <person name="Lipzen A."/>
            <person name="Chen C."/>
            <person name="Yanf M."/>
            <person name="Daum C."/>
            <person name="Ng V."/>
            <person name="Clum A."/>
            <person name="Steindorff A."/>
            <person name="Ohm R."/>
            <person name="Martin F."/>
            <person name="Silar P."/>
            <person name="Natvig D."/>
            <person name="Lalanne C."/>
            <person name="Gautier V."/>
            <person name="Ament-Velasquez S.L."/>
            <person name="Kruys A."/>
            <person name="Hutchinson M.I."/>
            <person name="Powell A.J."/>
            <person name="Barry K."/>
            <person name="Miller A.N."/>
            <person name="Grigoriev I.V."/>
            <person name="Debuchy R."/>
            <person name="Gladieux P."/>
            <person name="Thoren M.H."/>
            <person name="Johannesson H."/>
        </authorList>
    </citation>
    <scope>NUCLEOTIDE SEQUENCE</scope>
    <source>
        <strain evidence="3">CBS 955.72</strain>
    </source>
</reference>
<feature type="compositionally biased region" description="Acidic residues" evidence="1">
    <location>
        <begin position="280"/>
        <end position="290"/>
    </location>
</feature>
<evidence type="ECO:0000256" key="1">
    <source>
        <dbReference type="SAM" id="MobiDB-lite"/>
    </source>
</evidence>
<feature type="compositionally biased region" description="Polar residues" evidence="1">
    <location>
        <begin position="187"/>
        <end position="222"/>
    </location>
</feature>